<evidence type="ECO:0000313" key="2">
    <source>
        <dbReference type="EMBL" id="TEB37283.1"/>
    </source>
</evidence>
<dbReference type="CDD" id="cd00143">
    <property type="entry name" value="PP2Cc"/>
    <property type="match status" value="1"/>
</dbReference>
<protein>
    <submittedName>
        <fullName evidence="2">Protein serine/threonine phosphatase 2C</fullName>
    </submittedName>
</protein>
<dbReference type="Pfam" id="PF00481">
    <property type="entry name" value="PP2C"/>
    <property type="match status" value="1"/>
</dbReference>
<dbReference type="PROSITE" id="PS51746">
    <property type="entry name" value="PPM_2"/>
    <property type="match status" value="1"/>
</dbReference>
<evidence type="ECO:0000313" key="3">
    <source>
        <dbReference type="Proteomes" id="UP000298030"/>
    </source>
</evidence>
<keyword evidence="3" id="KW-1185">Reference proteome</keyword>
<dbReference type="PANTHER" id="PTHR13832:SF792">
    <property type="entry name" value="GM14286P"/>
    <property type="match status" value="1"/>
</dbReference>
<dbReference type="OrthoDB" id="19329at2759"/>
<dbReference type="SMART" id="SM00332">
    <property type="entry name" value="PP2Cc"/>
    <property type="match status" value="1"/>
</dbReference>
<reference evidence="2 3" key="1">
    <citation type="journal article" date="2019" name="Nat. Ecol. Evol.">
        <title>Megaphylogeny resolves global patterns of mushroom evolution.</title>
        <authorList>
            <person name="Varga T."/>
            <person name="Krizsan K."/>
            <person name="Foldi C."/>
            <person name="Dima B."/>
            <person name="Sanchez-Garcia M."/>
            <person name="Sanchez-Ramirez S."/>
            <person name="Szollosi G.J."/>
            <person name="Szarkandi J.G."/>
            <person name="Papp V."/>
            <person name="Albert L."/>
            <person name="Andreopoulos W."/>
            <person name="Angelini C."/>
            <person name="Antonin V."/>
            <person name="Barry K.W."/>
            <person name="Bougher N.L."/>
            <person name="Buchanan P."/>
            <person name="Buyck B."/>
            <person name="Bense V."/>
            <person name="Catcheside P."/>
            <person name="Chovatia M."/>
            <person name="Cooper J."/>
            <person name="Damon W."/>
            <person name="Desjardin D."/>
            <person name="Finy P."/>
            <person name="Geml J."/>
            <person name="Haridas S."/>
            <person name="Hughes K."/>
            <person name="Justo A."/>
            <person name="Karasinski D."/>
            <person name="Kautmanova I."/>
            <person name="Kiss B."/>
            <person name="Kocsube S."/>
            <person name="Kotiranta H."/>
            <person name="LaButti K.M."/>
            <person name="Lechner B.E."/>
            <person name="Liimatainen K."/>
            <person name="Lipzen A."/>
            <person name="Lukacs Z."/>
            <person name="Mihaltcheva S."/>
            <person name="Morgado L.N."/>
            <person name="Niskanen T."/>
            <person name="Noordeloos M.E."/>
            <person name="Ohm R.A."/>
            <person name="Ortiz-Santana B."/>
            <person name="Ovrebo C."/>
            <person name="Racz N."/>
            <person name="Riley R."/>
            <person name="Savchenko A."/>
            <person name="Shiryaev A."/>
            <person name="Soop K."/>
            <person name="Spirin V."/>
            <person name="Szebenyi C."/>
            <person name="Tomsovsky M."/>
            <person name="Tulloss R.E."/>
            <person name="Uehling J."/>
            <person name="Grigoriev I.V."/>
            <person name="Vagvolgyi C."/>
            <person name="Papp T."/>
            <person name="Martin F.M."/>
            <person name="Miettinen O."/>
            <person name="Hibbett D.S."/>
            <person name="Nagy L.G."/>
        </authorList>
    </citation>
    <scope>NUCLEOTIDE SEQUENCE [LARGE SCALE GENOMIC DNA]</scope>
    <source>
        <strain evidence="2 3">FP101781</strain>
    </source>
</reference>
<dbReference type="SUPFAM" id="SSF81606">
    <property type="entry name" value="PP2C-like"/>
    <property type="match status" value="1"/>
</dbReference>
<sequence>MADSARSNLTADRRSYLLYGGCPEPTLYTHLEEPELTSKLNELAQWGTIGDTDYVTLQPCANPEDTSQDRFVVQDWDLCGRVWRFRAVFDGHAGHETVDYAHEYLPPLLRERLTVLVENKPKWESSDVSRVLERGISTFDDDIGRAFLNLFPDHAIKHLRDEEATSIVNDPVNLDVALRCMRGTTALVSLVDPDATNLWVVSLGDCSAVLGIKGANGVWITQTLSFDHNGLNEDEVKRIASEHPGEEDCVAEGRVLGAIAVTRAIGDFQFKFSAPYIERGLLNVATGFRVMRRVQDYLPRVLTPPYVSNIPQASHVSLSASLASEVILLMCSDGLTDLYNNLHDSRQAVKAPGFWGGIMEKAMTVKGESIGNESNAAMRILRQGLGGDDLEAVSKALTTEFQGRWMDDTTVLIVRL</sequence>
<dbReference type="Proteomes" id="UP000298030">
    <property type="component" value="Unassembled WGS sequence"/>
</dbReference>
<dbReference type="Gene3D" id="3.60.40.10">
    <property type="entry name" value="PPM-type phosphatase domain"/>
    <property type="match status" value="1"/>
</dbReference>
<dbReference type="InterPro" id="IPR015655">
    <property type="entry name" value="PP2C"/>
</dbReference>
<dbReference type="InterPro" id="IPR036457">
    <property type="entry name" value="PPM-type-like_dom_sf"/>
</dbReference>
<gene>
    <name evidence="2" type="ORF">FA13DRAFT_1726362</name>
</gene>
<dbReference type="AlphaFoldDB" id="A0A4Y7TSX4"/>
<dbReference type="STRING" id="71717.A0A4Y7TSX4"/>
<name>A0A4Y7TSX4_COPMI</name>
<feature type="domain" description="PPM-type phosphatase" evidence="1">
    <location>
        <begin position="51"/>
        <end position="416"/>
    </location>
</feature>
<dbReference type="InterPro" id="IPR001932">
    <property type="entry name" value="PPM-type_phosphatase-like_dom"/>
</dbReference>
<organism evidence="2 3">
    <name type="scientific">Coprinellus micaceus</name>
    <name type="common">Glistening ink-cap mushroom</name>
    <name type="synonym">Coprinus micaceus</name>
    <dbReference type="NCBI Taxonomy" id="71717"/>
    <lineage>
        <taxon>Eukaryota</taxon>
        <taxon>Fungi</taxon>
        <taxon>Dikarya</taxon>
        <taxon>Basidiomycota</taxon>
        <taxon>Agaricomycotina</taxon>
        <taxon>Agaricomycetes</taxon>
        <taxon>Agaricomycetidae</taxon>
        <taxon>Agaricales</taxon>
        <taxon>Agaricineae</taxon>
        <taxon>Psathyrellaceae</taxon>
        <taxon>Coprinellus</taxon>
    </lineage>
</organism>
<evidence type="ECO:0000259" key="1">
    <source>
        <dbReference type="PROSITE" id="PS51746"/>
    </source>
</evidence>
<dbReference type="PANTHER" id="PTHR13832">
    <property type="entry name" value="PROTEIN PHOSPHATASE 2C"/>
    <property type="match status" value="1"/>
</dbReference>
<proteinExistence type="predicted"/>
<comment type="caution">
    <text evidence="2">The sequence shown here is derived from an EMBL/GenBank/DDBJ whole genome shotgun (WGS) entry which is preliminary data.</text>
</comment>
<dbReference type="EMBL" id="QPFP01000004">
    <property type="protein sequence ID" value="TEB37283.1"/>
    <property type="molecule type" value="Genomic_DNA"/>
</dbReference>
<accession>A0A4Y7TSX4</accession>
<dbReference type="GO" id="GO:0004722">
    <property type="term" value="F:protein serine/threonine phosphatase activity"/>
    <property type="evidence" value="ECO:0007669"/>
    <property type="project" value="InterPro"/>
</dbReference>